<sequence>MTSARVETSHATIAVSMTDGPGLPVLMIHGNSASGIVFRQQMEGDIGRQWRLIVPDLPGHGVSSDAIDPGRTYSMEGYAQAMVELLERLGTAQAAVFGWSLGGHVGLEMIKRFPGLRGLMITGTPPLTRETLGEAFLAGEAAGLSGKEHFSPEDVALYARATCGEPFKEAFLAMVARTDGRARRMMVEAFLAGTGDDQSRLAREAPVPLAVVNGADEPFVNLDFVARAAYGNLWDGRTHVIPGAGHAPFRGRSAEFDGLLARFLRGVGPR</sequence>
<feature type="domain" description="AB hydrolase-1" evidence="2">
    <location>
        <begin position="25"/>
        <end position="254"/>
    </location>
</feature>
<evidence type="ECO:0000313" key="3">
    <source>
        <dbReference type="EMBL" id="OLP52850.1"/>
    </source>
</evidence>
<dbReference type="GO" id="GO:0016787">
    <property type="term" value="F:hydrolase activity"/>
    <property type="evidence" value="ECO:0007669"/>
    <property type="project" value="UniProtKB-KW"/>
</dbReference>
<dbReference type="InterPro" id="IPR000073">
    <property type="entry name" value="AB_hydrolase_1"/>
</dbReference>
<comment type="caution">
    <text evidence="3">The sequence shown here is derived from an EMBL/GenBank/DDBJ whole genome shotgun (WGS) entry which is preliminary data.</text>
</comment>
<protein>
    <submittedName>
        <fullName evidence="3">Alpha/beta hydrolase</fullName>
    </submittedName>
</protein>
<evidence type="ECO:0000256" key="1">
    <source>
        <dbReference type="ARBA" id="ARBA00022801"/>
    </source>
</evidence>
<dbReference type="Proteomes" id="UP000186143">
    <property type="component" value="Unassembled WGS sequence"/>
</dbReference>
<keyword evidence="1 3" id="KW-0378">Hydrolase</keyword>
<dbReference type="Gene3D" id="3.40.50.1820">
    <property type="entry name" value="alpha/beta hydrolase"/>
    <property type="match status" value="1"/>
</dbReference>
<accession>A0A1Q9AD85</accession>
<reference evidence="3 4" key="1">
    <citation type="submission" date="2016-09" db="EMBL/GenBank/DDBJ databases">
        <title>Rhizobium sp. nov., a novel species isolated from the rice rhizosphere.</title>
        <authorList>
            <person name="Zhao J."/>
            <person name="Zhang X."/>
        </authorList>
    </citation>
    <scope>NUCLEOTIDE SEQUENCE [LARGE SCALE GENOMIC DNA]</scope>
    <source>
        <strain evidence="3 4">MH17</strain>
    </source>
</reference>
<evidence type="ECO:0000313" key="4">
    <source>
        <dbReference type="Proteomes" id="UP000186143"/>
    </source>
</evidence>
<dbReference type="GO" id="GO:0016020">
    <property type="term" value="C:membrane"/>
    <property type="evidence" value="ECO:0007669"/>
    <property type="project" value="TreeGrafter"/>
</dbReference>
<organism evidence="3 4">
    <name type="scientific">Xaviernesmea rhizosphaerae</name>
    <dbReference type="NCBI Taxonomy" id="1672749"/>
    <lineage>
        <taxon>Bacteria</taxon>
        <taxon>Pseudomonadati</taxon>
        <taxon>Pseudomonadota</taxon>
        <taxon>Alphaproteobacteria</taxon>
        <taxon>Hyphomicrobiales</taxon>
        <taxon>Rhizobiaceae</taxon>
        <taxon>Rhizobium/Agrobacterium group</taxon>
        <taxon>Xaviernesmea</taxon>
    </lineage>
</organism>
<dbReference type="EMBL" id="MKIO01000042">
    <property type="protein sequence ID" value="OLP52850.1"/>
    <property type="molecule type" value="Genomic_DNA"/>
</dbReference>
<dbReference type="Pfam" id="PF12697">
    <property type="entry name" value="Abhydrolase_6"/>
    <property type="match status" value="1"/>
</dbReference>
<name>A0A1Q9AD85_9HYPH</name>
<dbReference type="AlphaFoldDB" id="A0A1Q9AD85"/>
<gene>
    <name evidence="3" type="ORF">BJF92_07620</name>
</gene>
<dbReference type="InterPro" id="IPR050266">
    <property type="entry name" value="AB_hydrolase_sf"/>
</dbReference>
<dbReference type="PANTHER" id="PTHR43798">
    <property type="entry name" value="MONOACYLGLYCEROL LIPASE"/>
    <property type="match status" value="1"/>
</dbReference>
<evidence type="ECO:0000259" key="2">
    <source>
        <dbReference type="Pfam" id="PF12697"/>
    </source>
</evidence>
<dbReference type="InterPro" id="IPR029058">
    <property type="entry name" value="AB_hydrolase_fold"/>
</dbReference>
<dbReference type="SUPFAM" id="SSF53474">
    <property type="entry name" value="alpha/beta-Hydrolases"/>
    <property type="match status" value="1"/>
</dbReference>
<proteinExistence type="predicted"/>
<dbReference type="STRING" id="1672749.BJF92_07620"/>
<dbReference type="PRINTS" id="PR00111">
    <property type="entry name" value="ABHYDROLASE"/>
</dbReference>
<dbReference type="PANTHER" id="PTHR43798:SF31">
    <property type="entry name" value="AB HYDROLASE SUPERFAMILY PROTEIN YCLE"/>
    <property type="match status" value="1"/>
</dbReference>